<dbReference type="Proteomes" id="UP000574931">
    <property type="component" value="Unassembled WGS sequence"/>
</dbReference>
<sequence>MNFAPLLQAPLAVQLHVATVVPAALLGAFILLRKKGTRRHKYLGRIWMVLMVVTAMTSFFIHQINLLWGFSPIHILSVLVIAGCIRSVIAARQGDIVIHRRITRRVYFLGIIGAGLFAFMPGRIMNAVVFTDMSASSLAVGAATVVASALGCWLFRQKFKAAR</sequence>
<dbReference type="RefSeq" id="WP_121536456.1">
    <property type="nucleotide sequence ID" value="NZ_JABFCY010000010.1"/>
</dbReference>
<feature type="transmembrane region" description="Helical" evidence="1">
    <location>
        <begin position="67"/>
        <end position="85"/>
    </location>
</feature>
<dbReference type="AlphaFoldDB" id="A0A849KYY6"/>
<comment type="caution">
    <text evidence="2">The sequence shown here is derived from an EMBL/GenBank/DDBJ whole genome shotgun (WGS) entry which is preliminary data.</text>
</comment>
<evidence type="ECO:0000256" key="1">
    <source>
        <dbReference type="SAM" id="Phobius"/>
    </source>
</evidence>
<evidence type="ECO:0000313" key="2">
    <source>
        <dbReference type="EMBL" id="NNU61842.1"/>
    </source>
</evidence>
<feature type="transmembrane region" description="Helical" evidence="1">
    <location>
        <begin position="12"/>
        <end position="32"/>
    </location>
</feature>
<keyword evidence="1" id="KW-1133">Transmembrane helix</keyword>
<gene>
    <name evidence="2" type="ORF">HKX02_16535</name>
</gene>
<reference evidence="2 3" key="1">
    <citation type="submission" date="2020-05" db="EMBL/GenBank/DDBJ databases">
        <title>Draft Genome Sequence of Ochrobactrum soli Isolated from Stable Fly Gut.</title>
        <authorList>
            <person name="Pileggi M.T."/>
            <person name="Vazhakkala L.J."/>
            <person name="Wong C.N."/>
        </authorList>
    </citation>
    <scope>NUCLEOTIDE SEQUENCE [LARGE SCALE GENOMIC DNA]</scope>
    <source>
        <strain evidence="2 3">MTP-C0764</strain>
    </source>
</reference>
<dbReference type="EMBL" id="JABFCY010000010">
    <property type="protein sequence ID" value="NNU61842.1"/>
    <property type="molecule type" value="Genomic_DNA"/>
</dbReference>
<keyword evidence="1" id="KW-0472">Membrane</keyword>
<name>A0A849KYY6_9HYPH</name>
<feature type="transmembrane region" description="Helical" evidence="1">
    <location>
        <begin position="106"/>
        <end position="124"/>
    </location>
</feature>
<feature type="transmembrane region" description="Helical" evidence="1">
    <location>
        <begin position="44"/>
        <end position="61"/>
    </location>
</feature>
<keyword evidence="1" id="KW-0812">Transmembrane</keyword>
<organism evidence="2 3">
    <name type="scientific">Ochrobactrum soli</name>
    <dbReference type="NCBI Taxonomy" id="2448455"/>
    <lineage>
        <taxon>Bacteria</taxon>
        <taxon>Pseudomonadati</taxon>
        <taxon>Pseudomonadota</taxon>
        <taxon>Alphaproteobacteria</taxon>
        <taxon>Hyphomicrobiales</taxon>
        <taxon>Brucellaceae</taxon>
        <taxon>Brucella/Ochrobactrum group</taxon>
        <taxon>Ochrobactrum</taxon>
    </lineage>
</organism>
<accession>A0A849KYY6</accession>
<dbReference type="Pfam" id="PF10067">
    <property type="entry name" value="DUF2306"/>
    <property type="match status" value="1"/>
</dbReference>
<dbReference type="InterPro" id="IPR018750">
    <property type="entry name" value="DUF2306_membrane"/>
</dbReference>
<protein>
    <submittedName>
        <fullName evidence="2">DUF2306 domain-containing protein</fullName>
    </submittedName>
</protein>
<feature type="transmembrane region" description="Helical" evidence="1">
    <location>
        <begin position="136"/>
        <end position="155"/>
    </location>
</feature>
<evidence type="ECO:0000313" key="3">
    <source>
        <dbReference type="Proteomes" id="UP000574931"/>
    </source>
</evidence>
<proteinExistence type="predicted"/>
<keyword evidence="3" id="KW-1185">Reference proteome</keyword>